<dbReference type="EMBL" id="KZ679678">
    <property type="protein sequence ID" value="PTB56936.1"/>
    <property type="molecule type" value="Genomic_DNA"/>
</dbReference>
<dbReference type="RefSeq" id="XP_024776613.1">
    <property type="nucleotide sequence ID" value="XM_024914783.1"/>
</dbReference>
<reference evidence="2 3" key="1">
    <citation type="submission" date="2016-07" db="EMBL/GenBank/DDBJ databases">
        <title>Multiple horizontal gene transfer events from other fungi enriched the ability of initially mycotrophic Trichoderma (Ascomycota) to feed on dead plant biomass.</title>
        <authorList>
            <consortium name="DOE Joint Genome Institute"/>
            <person name="Aerts A."/>
            <person name="Atanasova L."/>
            <person name="Chenthamara K."/>
            <person name="Zhang J."/>
            <person name="Grujic M."/>
            <person name="Henrissat B."/>
            <person name="Kuo A."/>
            <person name="Salamov A."/>
            <person name="Lipzen A."/>
            <person name="Labutti K."/>
            <person name="Barry K."/>
            <person name="Miao Y."/>
            <person name="Rahimi M.J."/>
            <person name="Shen Q."/>
            <person name="Grigoriev I.V."/>
            <person name="Kubicek C.P."/>
            <person name="Druzhinina I.S."/>
        </authorList>
    </citation>
    <scope>NUCLEOTIDE SEQUENCE [LARGE SCALE GENOMIC DNA]</scope>
    <source>
        <strain evidence="2 3">CBS 226.95</strain>
    </source>
</reference>
<name>A0A2T4AIP3_TRIHA</name>
<evidence type="ECO:0000256" key="1">
    <source>
        <dbReference type="SAM" id="SignalP"/>
    </source>
</evidence>
<dbReference type="GeneID" id="36623349"/>
<feature type="signal peptide" evidence="1">
    <location>
        <begin position="1"/>
        <end position="17"/>
    </location>
</feature>
<dbReference type="Proteomes" id="UP000241690">
    <property type="component" value="Unassembled WGS sequence"/>
</dbReference>
<feature type="chain" id="PRO_5015628925" evidence="1">
    <location>
        <begin position="18"/>
        <end position="190"/>
    </location>
</feature>
<protein>
    <submittedName>
        <fullName evidence="2">Uncharacterized protein</fullName>
    </submittedName>
</protein>
<sequence length="190" mass="21096">MALVICILACTRYSVRSARHRIDALRYGVGTLLTLALTYSNMEEERKCQWEAKADQLGRMLAVFGSRCSGINTRARYLWAPYRSMYNYTCSYISGNSSRPEPRGLIILQGMCNYSLVVVQRVTLCPWGSHLLFACRVDVGRAAVTLPIKAACFVHRRSSSASSSSSRVLEMFGCDQACASWCSGPVAVRI</sequence>
<evidence type="ECO:0000313" key="3">
    <source>
        <dbReference type="Proteomes" id="UP000241690"/>
    </source>
</evidence>
<organism evidence="2 3">
    <name type="scientific">Trichoderma harzianum CBS 226.95</name>
    <dbReference type="NCBI Taxonomy" id="983964"/>
    <lineage>
        <taxon>Eukaryota</taxon>
        <taxon>Fungi</taxon>
        <taxon>Dikarya</taxon>
        <taxon>Ascomycota</taxon>
        <taxon>Pezizomycotina</taxon>
        <taxon>Sordariomycetes</taxon>
        <taxon>Hypocreomycetidae</taxon>
        <taxon>Hypocreales</taxon>
        <taxon>Hypocreaceae</taxon>
        <taxon>Trichoderma</taxon>
    </lineage>
</organism>
<keyword evidence="3" id="KW-1185">Reference proteome</keyword>
<gene>
    <name evidence="2" type="ORF">M431DRAFT_389440</name>
</gene>
<accession>A0A2T4AIP3</accession>
<keyword evidence="1" id="KW-0732">Signal</keyword>
<dbReference type="AlphaFoldDB" id="A0A2T4AIP3"/>
<evidence type="ECO:0000313" key="2">
    <source>
        <dbReference type="EMBL" id="PTB56936.1"/>
    </source>
</evidence>
<proteinExistence type="predicted"/>